<evidence type="ECO:0000313" key="3">
    <source>
        <dbReference type="EMBL" id="KAK2594925.1"/>
    </source>
</evidence>
<comment type="caution">
    <text evidence="3">The sequence shown here is derived from an EMBL/GenBank/DDBJ whole genome shotgun (WGS) entry which is preliminary data.</text>
</comment>
<sequence length="376" mass="42016">MRFFTNLTLLLSSLMLCHGYYLDVSCDKKQQAVVEKWVKNAVDLASAALTTLRFLEDAAGVDEKLLGPVCTASNELMKTLFRRVLTNNRVDASNERYKEIKSRFEKIIHHDPQRNGVPEVTPPNLNVPNNPSHDLPPVERQADRFKHLFSEDLVIYCDYSRFEEGRTCGAIENPTSACDTSTGVTVDIDSWYTECKNSLTSDSKWSSWVQPLAPGPRQIQLCPGYLSRASDRHYQVLEDIRHALTVTAFEPPHDHPLLPEFEPYEADGEVVQGDVTPPVQYAYLGDAIMLEAMLKALRPEGMDPIRTEQEPVGWIKARAAGRRLDGGTSRSASHNVYYAIGSKLSIAPAGGQLLTIMKTSGRFTYLYPPEPGDLTV</sequence>
<dbReference type="EMBL" id="JASWJB010000150">
    <property type="protein sequence ID" value="KAK2594925.1"/>
    <property type="molecule type" value="Genomic_DNA"/>
</dbReference>
<evidence type="ECO:0000256" key="1">
    <source>
        <dbReference type="SAM" id="MobiDB-lite"/>
    </source>
</evidence>
<protein>
    <submittedName>
        <fullName evidence="3">Uncharacterized protein</fullName>
    </submittedName>
</protein>
<keyword evidence="4" id="KW-1185">Reference proteome</keyword>
<gene>
    <name evidence="3" type="ORF">QQS21_007373</name>
</gene>
<keyword evidence="2" id="KW-0732">Signal</keyword>
<dbReference type="AlphaFoldDB" id="A0AAJ0CL86"/>
<feature type="chain" id="PRO_5042568752" evidence="2">
    <location>
        <begin position="20"/>
        <end position="376"/>
    </location>
</feature>
<name>A0AAJ0CL86_9HYPO</name>
<accession>A0AAJ0CL86</accession>
<feature type="signal peptide" evidence="2">
    <location>
        <begin position="1"/>
        <end position="19"/>
    </location>
</feature>
<feature type="region of interest" description="Disordered" evidence="1">
    <location>
        <begin position="113"/>
        <end position="133"/>
    </location>
</feature>
<dbReference type="Proteomes" id="UP001251528">
    <property type="component" value="Unassembled WGS sequence"/>
</dbReference>
<proteinExistence type="predicted"/>
<evidence type="ECO:0000256" key="2">
    <source>
        <dbReference type="SAM" id="SignalP"/>
    </source>
</evidence>
<organism evidence="3 4">
    <name type="scientific">Conoideocrella luteorostrata</name>
    <dbReference type="NCBI Taxonomy" id="1105319"/>
    <lineage>
        <taxon>Eukaryota</taxon>
        <taxon>Fungi</taxon>
        <taxon>Dikarya</taxon>
        <taxon>Ascomycota</taxon>
        <taxon>Pezizomycotina</taxon>
        <taxon>Sordariomycetes</taxon>
        <taxon>Hypocreomycetidae</taxon>
        <taxon>Hypocreales</taxon>
        <taxon>Clavicipitaceae</taxon>
        <taxon>Conoideocrella</taxon>
    </lineage>
</organism>
<feature type="compositionally biased region" description="Low complexity" evidence="1">
    <location>
        <begin position="117"/>
        <end position="131"/>
    </location>
</feature>
<evidence type="ECO:0000313" key="4">
    <source>
        <dbReference type="Proteomes" id="UP001251528"/>
    </source>
</evidence>
<reference evidence="3" key="1">
    <citation type="submission" date="2023-06" db="EMBL/GenBank/DDBJ databases">
        <title>Conoideocrella luteorostrata (Hypocreales: Clavicipitaceae), a potential biocontrol fungus for elongate hemlock scale in United States Christmas tree production areas.</title>
        <authorList>
            <person name="Barrett H."/>
            <person name="Lovett B."/>
            <person name="Macias A.M."/>
            <person name="Stajich J.E."/>
            <person name="Kasson M.T."/>
        </authorList>
    </citation>
    <scope>NUCLEOTIDE SEQUENCE</scope>
    <source>
        <strain evidence="3">ARSEF 14590</strain>
    </source>
</reference>